<accession>A0A831PIJ2</accession>
<dbReference type="InterPro" id="IPR013783">
    <property type="entry name" value="Ig-like_fold"/>
</dbReference>
<comment type="caution">
    <text evidence="2">The sequence shown here is derived from an EMBL/GenBank/DDBJ whole genome shotgun (WGS) entry which is preliminary data.</text>
</comment>
<dbReference type="AlphaFoldDB" id="A0A831PIJ2"/>
<feature type="non-terminal residue" evidence="2">
    <location>
        <position position="205"/>
    </location>
</feature>
<evidence type="ECO:0000313" key="2">
    <source>
        <dbReference type="EMBL" id="HDR46699.1"/>
    </source>
</evidence>
<organism evidence="2">
    <name type="scientific">Geoalkalibacter subterraneus</name>
    <dbReference type="NCBI Taxonomy" id="483547"/>
    <lineage>
        <taxon>Bacteria</taxon>
        <taxon>Pseudomonadati</taxon>
        <taxon>Thermodesulfobacteriota</taxon>
        <taxon>Desulfuromonadia</taxon>
        <taxon>Desulfuromonadales</taxon>
        <taxon>Geoalkalibacteraceae</taxon>
        <taxon>Geoalkalibacter</taxon>
    </lineage>
</organism>
<feature type="region of interest" description="Disordered" evidence="1">
    <location>
        <begin position="140"/>
        <end position="160"/>
    </location>
</feature>
<name>A0A831PIJ2_9BACT</name>
<protein>
    <recommendedName>
        <fullName evidence="3">PKD domain-containing protein</fullName>
    </recommendedName>
</protein>
<evidence type="ECO:0008006" key="3">
    <source>
        <dbReference type="Google" id="ProtNLM"/>
    </source>
</evidence>
<sequence>MMFFARFLSVALVLYFSCLLGGCGGGGGSSSSGSSEGGGPGTIGNLTVDLGPDLSVMTSSSVDLEAPILSEQDPGELSYTWTLMESPAGSNANESLLTPDSRTTNFTPDLPGDYLLQIEVTAADSQERVTDQLKITAQSAFDTIGGSPPPEASSGTTDPDLSARFSASVLNTRLEGQVRALVGTGDSGLVAIAATDAGARFLKID</sequence>
<gene>
    <name evidence="2" type="ORF">ENN94_03255</name>
</gene>
<reference evidence="2" key="1">
    <citation type="journal article" date="2020" name="mSystems">
        <title>Genome- and Community-Level Interaction Insights into Carbon Utilization and Element Cycling Functions of Hydrothermarchaeota in Hydrothermal Sediment.</title>
        <authorList>
            <person name="Zhou Z."/>
            <person name="Liu Y."/>
            <person name="Xu W."/>
            <person name="Pan J."/>
            <person name="Luo Z.H."/>
            <person name="Li M."/>
        </authorList>
    </citation>
    <scope>NUCLEOTIDE SEQUENCE [LARGE SCALE GENOMIC DNA]</scope>
    <source>
        <strain evidence="2">SpSt-1220</strain>
    </source>
</reference>
<dbReference type="Proteomes" id="UP000886162">
    <property type="component" value="Unassembled WGS sequence"/>
</dbReference>
<dbReference type="PROSITE" id="PS51257">
    <property type="entry name" value="PROKAR_LIPOPROTEIN"/>
    <property type="match status" value="1"/>
</dbReference>
<dbReference type="EMBL" id="DSDO01000224">
    <property type="protein sequence ID" value="HDR46699.1"/>
    <property type="molecule type" value="Genomic_DNA"/>
</dbReference>
<proteinExistence type="predicted"/>
<dbReference type="Gene3D" id="2.60.40.10">
    <property type="entry name" value="Immunoglobulins"/>
    <property type="match status" value="1"/>
</dbReference>
<evidence type="ECO:0000256" key="1">
    <source>
        <dbReference type="SAM" id="MobiDB-lite"/>
    </source>
</evidence>